<proteinExistence type="predicted"/>
<dbReference type="Proteomes" id="UP001228049">
    <property type="component" value="Unassembled WGS sequence"/>
</dbReference>
<dbReference type="AlphaFoldDB" id="A0AAD9EWS4"/>
<reference evidence="2" key="1">
    <citation type="submission" date="2023-04" db="EMBL/GenBank/DDBJ databases">
        <title>Chromosome-level genome of Chaenocephalus aceratus.</title>
        <authorList>
            <person name="Park H."/>
        </authorList>
    </citation>
    <scope>NUCLEOTIDE SEQUENCE</scope>
    <source>
        <strain evidence="2">DE</strain>
        <tissue evidence="2">Muscle</tissue>
    </source>
</reference>
<name>A0AAD9EWS4_DISEL</name>
<gene>
    <name evidence="2" type="ORF">KUDE01_002136</name>
</gene>
<protein>
    <submittedName>
        <fullName evidence="2">24-dienoyl-CoA reductase 3</fullName>
    </submittedName>
</protein>
<comment type="caution">
    <text evidence="2">The sequence shown here is derived from an EMBL/GenBank/DDBJ whole genome shotgun (WGS) entry which is preliminary data.</text>
</comment>
<dbReference type="EMBL" id="JASDAP010000028">
    <property type="protein sequence ID" value="KAK1876815.1"/>
    <property type="molecule type" value="Genomic_DNA"/>
</dbReference>
<feature type="region of interest" description="Disordered" evidence="1">
    <location>
        <begin position="26"/>
        <end position="59"/>
    </location>
</feature>
<organism evidence="2 3">
    <name type="scientific">Dissostichus eleginoides</name>
    <name type="common">Patagonian toothfish</name>
    <name type="synonym">Dissostichus amissus</name>
    <dbReference type="NCBI Taxonomy" id="100907"/>
    <lineage>
        <taxon>Eukaryota</taxon>
        <taxon>Metazoa</taxon>
        <taxon>Chordata</taxon>
        <taxon>Craniata</taxon>
        <taxon>Vertebrata</taxon>
        <taxon>Euteleostomi</taxon>
        <taxon>Actinopterygii</taxon>
        <taxon>Neopterygii</taxon>
        <taxon>Teleostei</taxon>
        <taxon>Neoteleostei</taxon>
        <taxon>Acanthomorphata</taxon>
        <taxon>Eupercaria</taxon>
        <taxon>Perciformes</taxon>
        <taxon>Notothenioidei</taxon>
        <taxon>Nototheniidae</taxon>
        <taxon>Dissostichus</taxon>
    </lineage>
</organism>
<evidence type="ECO:0000313" key="2">
    <source>
        <dbReference type="EMBL" id="KAK1876815.1"/>
    </source>
</evidence>
<sequence length="82" mass="8535">MIILLPHSAAGSDTAIISGLRINSVTKERSPAPARPQKGHSGGLFSGERGEAQTSSSGLSVRTFRGLRGSFDMCSHLIAIGK</sequence>
<keyword evidence="3" id="KW-1185">Reference proteome</keyword>
<accession>A0AAD9EWS4</accession>
<evidence type="ECO:0000313" key="3">
    <source>
        <dbReference type="Proteomes" id="UP001228049"/>
    </source>
</evidence>
<evidence type="ECO:0000256" key="1">
    <source>
        <dbReference type="SAM" id="MobiDB-lite"/>
    </source>
</evidence>